<feature type="domain" description="Legumain prodomain" evidence="11">
    <location>
        <begin position="777"/>
        <end position="872"/>
    </location>
</feature>
<dbReference type="CDD" id="cd21115">
    <property type="entry name" value="legumain_C"/>
    <property type="match status" value="2"/>
</dbReference>
<feature type="domain" description="Legumain prodomain" evidence="11">
    <location>
        <begin position="342"/>
        <end position="437"/>
    </location>
</feature>
<keyword evidence="5 10" id="KW-0732">Signal</keyword>
<evidence type="ECO:0000256" key="7">
    <source>
        <dbReference type="ARBA" id="ARBA00022807"/>
    </source>
</evidence>
<reference evidence="12" key="1">
    <citation type="submission" date="2022-01" db="EMBL/GenBank/DDBJ databases">
        <title>Genome Sequence Resource for Two Populations of Ditylenchus destructor, the Migratory Endoparasitic Phytonematode.</title>
        <authorList>
            <person name="Zhang H."/>
            <person name="Lin R."/>
            <person name="Xie B."/>
        </authorList>
    </citation>
    <scope>NUCLEOTIDE SEQUENCE</scope>
    <source>
        <strain evidence="12">BazhouSP</strain>
    </source>
</reference>
<dbReference type="GO" id="GO:0005773">
    <property type="term" value="C:vacuole"/>
    <property type="evidence" value="ECO:0007669"/>
    <property type="project" value="GOC"/>
</dbReference>
<dbReference type="PRINTS" id="PR00776">
    <property type="entry name" value="HEMOGLOBNASE"/>
</dbReference>
<dbReference type="Pfam" id="PF01650">
    <property type="entry name" value="Peptidase_C13"/>
    <property type="match status" value="2"/>
</dbReference>
<keyword evidence="4" id="KW-0645">Protease</keyword>
<dbReference type="EC" id="3.4.22.34" evidence="3"/>
<comment type="caution">
    <text evidence="12">The sequence shown here is derived from an EMBL/GenBank/DDBJ whole genome shotgun (WGS) entry which is preliminary data.</text>
</comment>
<name>A0AAD4MTS2_9BILA</name>
<dbReference type="InterPro" id="IPR048501">
    <property type="entry name" value="Legum_prodom"/>
</dbReference>
<dbReference type="InterPro" id="IPR016181">
    <property type="entry name" value="Acyl_CoA_acyltransferase"/>
</dbReference>
<dbReference type="Pfam" id="PF20985">
    <property type="entry name" value="Legum_prodom"/>
    <property type="match status" value="2"/>
</dbReference>
<dbReference type="AlphaFoldDB" id="A0AAD4MTS2"/>
<evidence type="ECO:0000256" key="9">
    <source>
        <dbReference type="SAM" id="MobiDB-lite"/>
    </source>
</evidence>
<keyword evidence="7" id="KW-0788">Thiol protease</keyword>
<dbReference type="GO" id="GO:0006624">
    <property type="term" value="P:vacuolar protein processing"/>
    <property type="evidence" value="ECO:0007669"/>
    <property type="project" value="TreeGrafter"/>
</dbReference>
<comment type="catalytic activity">
    <reaction evidence="1">
        <text>Hydrolysis of proteins and small molecule substrates at -Asn-|-Xaa- bonds.</text>
        <dbReference type="EC" id="3.4.22.34"/>
    </reaction>
</comment>
<feature type="active site" description="Nucleophile" evidence="8">
    <location>
        <position position="193"/>
    </location>
</feature>
<feature type="signal peptide" evidence="10">
    <location>
        <begin position="1"/>
        <end position="22"/>
    </location>
</feature>
<keyword evidence="13" id="KW-1185">Reference proteome</keyword>
<proteinExistence type="inferred from homology"/>
<dbReference type="InterPro" id="IPR043577">
    <property type="entry name" value="AE"/>
</dbReference>
<sequence length="1246" mass="141956">MSSTSKALLICLLVCWIGSSLSLNFDGSGDGHKIWALLAAGSNTYGNYRHQADVAHAYHMLRNHGIPAENIITMMYDDIANNSENPFPGKIFNSPKGKDVYKGVKIDYKEKDVTPENFLAVLSGNKTGVVGGNGRVIESSKRDKIFVFFSDHGATGLVGFPSSELTVQQLMDTLKQMHKKHRYAELTFYLEACESGSMFENVLPKDINVYAVSAANSEESSWGAYCRLKIDGKDMPCLGDHFSVNYLEDSDKSDLNKETLKDQYEKVKKQTNDSHVCHFGSDKIMNEHLSEFQGSKPAESNGNGDNSDNYVKWPSRDIPILQLMAQRDRESDPSVKAKLDGQINLMQQKRRYLEAQILAIVKKLVADESGRKRAMEARPERLHEILDCHNDVVKAFSRKCFNLGTNSYALKYVYVLANLCEMRLETDEIVNALEEHCKSLPANVGGIVMSSKALLSCFLVCWIGSSLSLDSDNSDDDGRKIWALLVAGSYSWVNYRHQADVAHAYQVVRNHGIPAENIVTMMFDDIAYHKENPFPGKIFNHPNATDVYHGVKVDYRENDVTPENFIAVLSGNKSGVVGGNGRVIESTKNDKIFVYLSDHGGAGVVCFPQKDLTVKQLNDGLREMYKNNRYGEITFYLEACESGSMFDKVLPKDINVYAVTAAAFNEDSWAMYCYYSIQGKDMPCLGDKNLNKETLKEQYEVAKNLTVLSSVCRYGSETIWKEHVSEFQGKHQTQNNAEKDNSDNFVKWPSRDIPILQLMAQRDRESDPSVKAKLDDQINLMQQKRRYLEAQILAIVQKLVADESGRKRAMEARPERLHEILDCHNDVVKAFSRKCFNLGTNSYALKYVYVLANLCEMRLETDEIVNGLENHCKSLPANVGGIVLDEKYIRIRRWVKSTKLSRIAGYRRKNCEDPPPRPRNKARIKQLQSEKHNIHRRGPSHGNPTKSPKSAECTVGKCGGNEPASENKNTKCGRVSCRQYGNSGHKTSPPIQSNEQNGNKKQKFRYNRFTRVARVYPWIKGRPTVARPAHFSQCFLRSCRTDSTCRTQNIEHRARRGVLSGCTQCIKVKSKRKCVPAPDRESIEKWKKDIKSKHDEYLDKYYLHIPLDEDSDGKPTDISWDKSHHKGILEYKLMQDDDENGGRPYFLLSWIHTNNAYQKQGVARALMEKWIEDTVMKDPRKVKEVKLSVLRGRDNAEANYLYRRLGFKWDDSRDKADWEMTLKTRNYKRYHNIKYKTAKPRIWQLS</sequence>
<evidence type="ECO:0000256" key="10">
    <source>
        <dbReference type="SAM" id="SignalP"/>
    </source>
</evidence>
<dbReference type="PIRSF" id="PIRSF019663">
    <property type="entry name" value="Legumain"/>
    <property type="match status" value="1"/>
</dbReference>
<keyword evidence="6" id="KW-0378">Hydrolase</keyword>
<dbReference type="PIRSF" id="PIRSF500139">
    <property type="entry name" value="AE"/>
    <property type="match status" value="1"/>
</dbReference>
<dbReference type="EMBL" id="JAKKPZ010000047">
    <property type="protein sequence ID" value="KAI1706533.1"/>
    <property type="molecule type" value="Genomic_DNA"/>
</dbReference>
<dbReference type="PANTHER" id="PTHR12000:SF42">
    <property type="entry name" value="LEGUMAIN"/>
    <property type="match status" value="1"/>
</dbReference>
<dbReference type="GO" id="GO:0004197">
    <property type="term" value="F:cysteine-type endopeptidase activity"/>
    <property type="evidence" value="ECO:0007669"/>
    <property type="project" value="UniProtKB-EC"/>
</dbReference>
<dbReference type="SUPFAM" id="SSF55729">
    <property type="entry name" value="Acyl-CoA N-acyltransferases (Nat)"/>
    <property type="match status" value="1"/>
</dbReference>
<evidence type="ECO:0000256" key="1">
    <source>
        <dbReference type="ARBA" id="ARBA00000810"/>
    </source>
</evidence>
<feature type="region of interest" description="Disordered" evidence="9">
    <location>
        <begin position="906"/>
        <end position="970"/>
    </location>
</feature>
<evidence type="ECO:0000313" key="13">
    <source>
        <dbReference type="Proteomes" id="UP001201812"/>
    </source>
</evidence>
<evidence type="ECO:0000313" key="12">
    <source>
        <dbReference type="EMBL" id="KAI1706533.1"/>
    </source>
</evidence>
<comment type="similarity">
    <text evidence="2">Belongs to the peptidase C13 family.</text>
</comment>
<evidence type="ECO:0000256" key="8">
    <source>
        <dbReference type="PIRSR" id="PIRSR019663-1"/>
    </source>
</evidence>
<dbReference type="Gene3D" id="3.40.50.1460">
    <property type="match status" value="2"/>
</dbReference>
<dbReference type="PANTHER" id="PTHR12000">
    <property type="entry name" value="HEMOGLOBINASE FAMILY MEMBER"/>
    <property type="match status" value="1"/>
</dbReference>
<evidence type="ECO:0000259" key="11">
    <source>
        <dbReference type="Pfam" id="PF20985"/>
    </source>
</evidence>
<evidence type="ECO:0000256" key="2">
    <source>
        <dbReference type="ARBA" id="ARBA00009941"/>
    </source>
</evidence>
<dbReference type="Gene3D" id="1.10.132.130">
    <property type="match status" value="2"/>
</dbReference>
<dbReference type="Gene3D" id="3.40.630.30">
    <property type="match status" value="1"/>
</dbReference>
<dbReference type="Proteomes" id="UP001201812">
    <property type="component" value="Unassembled WGS sequence"/>
</dbReference>
<dbReference type="InterPro" id="IPR001096">
    <property type="entry name" value="Peptidase_C13"/>
</dbReference>
<dbReference type="FunFam" id="3.40.50.1460:FF:000006">
    <property type="entry name" value="Legumain"/>
    <property type="match status" value="2"/>
</dbReference>
<dbReference type="FunFam" id="1.10.132.130:FF:000001">
    <property type="entry name" value="Vacuolar-processing enzyme beta-isozyme"/>
    <property type="match status" value="1"/>
</dbReference>
<accession>A0AAD4MTS2</accession>
<organism evidence="12 13">
    <name type="scientific">Ditylenchus destructor</name>
    <dbReference type="NCBI Taxonomy" id="166010"/>
    <lineage>
        <taxon>Eukaryota</taxon>
        <taxon>Metazoa</taxon>
        <taxon>Ecdysozoa</taxon>
        <taxon>Nematoda</taxon>
        <taxon>Chromadorea</taxon>
        <taxon>Rhabditida</taxon>
        <taxon>Tylenchina</taxon>
        <taxon>Tylenchomorpha</taxon>
        <taxon>Sphaerularioidea</taxon>
        <taxon>Anguinidae</taxon>
        <taxon>Anguininae</taxon>
        <taxon>Ditylenchus</taxon>
    </lineage>
</organism>
<evidence type="ECO:0000256" key="3">
    <source>
        <dbReference type="ARBA" id="ARBA00012628"/>
    </source>
</evidence>
<evidence type="ECO:0000256" key="6">
    <source>
        <dbReference type="ARBA" id="ARBA00022801"/>
    </source>
</evidence>
<gene>
    <name evidence="12" type="ORF">DdX_12993</name>
</gene>
<dbReference type="InterPro" id="IPR046427">
    <property type="entry name" value="Legumain_prodom_sf"/>
</dbReference>
<protein>
    <recommendedName>
        <fullName evidence="3">legumain</fullName>
        <ecNumber evidence="3">3.4.22.34</ecNumber>
    </recommendedName>
</protein>
<feature type="chain" id="PRO_5042008142" description="legumain" evidence="10">
    <location>
        <begin position="23"/>
        <end position="1246"/>
    </location>
</feature>
<feature type="active site" evidence="8">
    <location>
        <position position="152"/>
    </location>
</feature>
<evidence type="ECO:0000256" key="5">
    <source>
        <dbReference type="ARBA" id="ARBA00022729"/>
    </source>
</evidence>
<evidence type="ECO:0000256" key="4">
    <source>
        <dbReference type="ARBA" id="ARBA00022670"/>
    </source>
</evidence>
<dbReference type="GO" id="GO:0051603">
    <property type="term" value="P:proteolysis involved in protein catabolic process"/>
    <property type="evidence" value="ECO:0007669"/>
    <property type="project" value="InterPro"/>
</dbReference>